<feature type="transmembrane region" description="Helical" evidence="7">
    <location>
        <begin position="101"/>
        <end position="119"/>
    </location>
</feature>
<dbReference type="AlphaFoldDB" id="E0NL88"/>
<evidence type="ECO:0000256" key="1">
    <source>
        <dbReference type="ARBA" id="ARBA00004651"/>
    </source>
</evidence>
<proteinExistence type="inferred from homology"/>
<feature type="domain" description="EamA" evidence="8">
    <location>
        <begin position="8"/>
        <end position="142"/>
    </location>
</feature>
<dbReference type="RefSeq" id="WP_008901741.1">
    <property type="nucleotide sequence ID" value="NZ_GL397071.1"/>
</dbReference>
<evidence type="ECO:0000256" key="6">
    <source>
        <dbReference type="ARBA" id="ARBA00023136"/>
    </source>
</evidence>
<evidence type="ECO:0000256" key="7">
    <source>
        <dbReference type="SAM" id="Phobius"/>
    </source>
</evidence>
<dbReference type="PANTHER" id="PTHR42920:SF5">
    <property type="entry name" value="EAMA DOMAIN-CONTAINING PROTEIN"/>
    <property type="match status" value="1"/>
</dbReference>
<comment type="subcellular location">
    <subcellularLocation>
        <location evidence="1">Cell membrane</location>
        <topology evidence="1">Multi-pass membrane protein</topology>
    </subcellularLocation>
</comment>
<feature type="transmembrane region" description="Helical" evidence="7">
    <location>
        <begin position="69"/>
        <end position="89"/>
    </location>
</feature>
<keyword evidence="5 7" id="KW-1133">Transmembrane helix</keyword>
<feature type="transmembrane region" description="Helical" evidence="7">
    <location>
        <begin position="180"/>
        <end position="200"/>
    </location>
</feature>
<keyword evidence="6 7" id="KW-0472">Membrane</keyword>
<feature type="domain" description="EamA" evidence="8">
    <location>
        <begin position="151"/>
        <end position="283"/>
    </location>
</feature>
<evidence type="ECO:0000313" key="9">
    <source>
        <dbReference type="EMBL" id="EFM25463.1"/>
    </source>
</evidence>
<evidence type="ECO:0000256" key="5">
    <source>
        <dbReference type="ARBA" id="ARBA00022989"/>
    </source>
</evidence>
<gene>
    <name evidence="9" type="ORF">HMPREF9225_0927</name>
</gene>
<evidence type="ECO:0000259" key="8">
    <source>
        <dbReference type="Pfam" id="PF00892"/>
    </source>
</evidence>
<dbReference type="Pfam" id="PF00892">
    <property type="entry name" value="EamA"/>
    <property type="match status" value="2"/>
</dbReference>
<name>E0NL88_9FIRM</name>
<feature type="transmembrane region" description="Helical" evidence="7">
    <location>
        <begin position="126"/>
        <end position="142"/>
    </location>
</feature>
<dbReference type="SUPFAM" id="SSF103481">
    <property type="entry name" value="Multidrug resistance efflux transporter EmrE"/>
    <property type="match status" value="2"/>
</dbReference>
<dbReference type="eggNOG" id="COG0697">
    <property type="taxonomic scope" value="Bacteria"/>
</dbReference>
<keyword evidence="4 7" id="KW-0812">Transmembrane</keyword>
<comment type="caution">
    <text evidence="9">The sequence shown here is derived from an EMBL/GenBank/DDBJ whole genome shotgun (WGS) entry which is preliminary data.</text>
</comment>
<evidence type="ECO:0000256" key="2">
    <source>
        <dbReference type="ARBA" id="ARBA00007362"/>
    </source>
</evidence>
<feature type="transmembrane region" description="Helical" evidence="7">
    <location>
        <begin position="215"/>
        <end position="235"/>
    </location>
</feature>
<comment type="similarity">
    <text evidence="2">Belongs to the EamA transporter family.</text>
</comment>
<dbReference type="PANTHER" id="PTHR42920">
    <property type="entry name" value="OS03G0707200 PROTEIN-RELATED"/>
    <property type="match status" value="1"/>
</dbReference>
<sequence>MDKNFRSVFFLGLTSIIWGLAFVFQSTGMDHVGPYTYNFGRGLLAGLSLLILILVRPKSMKENHKVDKKLTVVGGIVIGLCLAVGQNLQQLGIVYTDVGKAGFLTTLYIVFIPILYLFLGKKPDRKVFLCVLLAVVGLYFISIKEGFVIEKGDILLILGAIGYAVHIMVISYYSPNTDNVMLSCIQFFVYSIISLIIALFTEDVTLSGIWDARTSLLYTGVLSSAVGYTISIVALKDFDATIGSLILSLESIVAAIAGAVLLHQFLTPRETVGCAIVFIATILAQIDTSKIKEFLAKKKERELAE</sequence>
<reference evidence="9 10" key="1">
    <citation type="submission" date="2010-07" db="EMBL/GenBank/DDBJ databases">
        <authorList>
            <person name="Muzny D."/>
            <person name="Qin X."/>
            <person name="Deng J."/>
            <person name="Jiang H."/>
            <person name="Liu Y."/>
            <person name="Qu J."/>
            <person name="Song X.-Z."/>
            <person name="Zhang L."/>
            <person name="Thornton R."/>
            <person name="Coyle M."/>
            <person name="Francisco L."/>
            <person name="Jackson L."/>
            <person name="Javaid M."/>
            <person name="Korchina V."/>
            <person name="Kovar C."/>
            <person name="Mata R."/>
            <person name="Mathew T."/>
            <person name="Ngo R."/>
            <person name="Nguyen L."/>
            <person name="Nguyen N."/>
            <person name="Okwuonu G."/>
            <person name="Ongeri F."/>
            <person name="Pham C."/>
            <person name="Simmons D."/>
            <person name="Wilczek-Boney K."/>
            <person name="Hale W."/>
            <person name="Jakkamsetti A."/>
            <person name="Pham P."/>
            <person name="Ruth R."/>
            <person name="San Lucas F."/>
            <person name="Warren J."/>
            <person name="Zhang J."/>
            <person name="Zhao Z."/>
            <person name="Zhou C."/>
            <person name="Zhu D."/>
            <person name="Lee S."/>
            <person name="Bess C."/>
            <person name="Blankenburg K."/>
            <person name="Forbes L."/>
            <person name="Fu Q."/>
            <person name="Gubbala S."/>
            <person name="Hirani K."/>
            <person name="Jayaseelan J.C."/>
            <person name="Lara F."/>
            <person name="Munidasa M."/>
            <person name="Palculict T."/>
            <person name="Patil S."/>
            <person name="Pu L.-L."/>
            <person name="Saada N."/>
            <person name="Tang L."/>
            <person name="Weissenberger G."/>
            <person name="Zhu Y."/>
            <person name="Hemphill L."/>
            <person name="Shang Y."/>
            <person name="Youmans B."/>
            <person name="Ayvaz T."/>
            <person name="Ross M."/>
            <person name="Santibanez J."/>
            <person name="Aqrawi P."/>
            <person name="Gross S."/>
            <person name="Joshi V."/>
            <person name="Fowler G."/>
            <person name="Nazareth L."/>
            <person name="Reid J."/>
            <person name="Worley K."/>
            <person name="Petrosino J."/>
            <person name="Highlander S."/>
            <person name="Gibbs R."/>
        </authorList>
    </citation>
    <scope>NUCLEOTIDE SEQUENCE [LARGE SCALE GENOMIC DNA]</scope>
    <source>
        <strain evidence="9 10">ATCC BAA-1640</strain>
    </source>
</reference>
<dbReference type="InterPro" id="IPR037185">
    <property type="entry name" value="EmrE-like"/>
</dbReference>
<dbReference type="EMBL" id="AEEH01000035">
    <property type="protein sequence ID" value="EFM25463.1"/>
    <property type="molecule type" value="Genomic_DNA"/>
</dbReference>
<dbReference type="GO" id="GO:0005886">
    <property type="term" value="C:plasma membrane"/>
    <property type="evidence" value="ECO:0007669"/>
    <property type="project" value="UniProtKB-SubCell"/>
</dbReference>
<dbReference type="STRING" id="862517.HMPREF9225_0927"/>
<evidence type="ECO:0000313" key="10">
    <source>
        <dbReference type="Proteomes" id="UP000003280"/>
    </source>
</evidence>
<evidence type="ECO:0000256" key="3">
    <source>
        <dbReference type="ARBA" id="ARBA00022475"/>
    </source>
</evidence>
<dbReference type="HOGENOM" id="CLU_033863_21_2_9"/>
<keyword evidence="3" id="KW-1003">Cell membrane</keyword>
<dbReference type="InterPro" id="IPR000620">
    <property type="entry name" value="EamA_dom"/>
</dbReference>
<evidence type="ECO:0000256" key="4">
    <source>
        <dbReference type="ARBA" id="ARBA00022692"/>
    </source>
</evidence>
<protein>
    <submittedName>
        <fullName evidence="9">Putative membrane protein</fullName>
    </submittedName>
</protein>
<feature type="transmembrane region" description="Helical" evidence="7">
    <location>
        <begin position="7"/>
        <end position="27"/>
    </location>
</feature>
<feature type="transmembrane region" description="Helical" evidence="7">
    <location>
        <begin position="242"/>
        <end position="266"/>
    </location>
</feature>
<feature type="transmembrane region" description="Helical" evidence="7">
    <location>
        <begin position="154"/>
        <end position="173"/>
    </location>
</feature>
<dbReference type="InterPro" id="IPR051258">
    <property type="entry name" value="Diverse_Substrate_Transporter"/>
</dbReference>
<accession>E0NL88</accession>
<organism evidence="9 10">
    <name type="scientific">Peptoniphilus duerdenii ATCC BAA-1640</name>
    <dbReference type="NCBI Taxonomy" id="862517"/>
    <lineage>
        <taxon>Bacteria</taxon>
        <taxon>Bacillati</taxon>
        <taxon>Bacillota</taxon>
        <taxon>Tissierellia</taxon>
        <taxon>Tissierellales</taxon>
        <taxon>Peptoniphilaceae</taxon>
        <taxon>Peptoniphilus</taxon>
    </lineage>
</organism>
<feature type="transmembrane region" description="Helical" evidence="7">
    <location>
        <begin position="39"/>
        <end position="57"/>
    </location>
</feature>
<keyword evidence="10" id="KW-1185">Reference proteome</keyword>
<dbReference type="Proteomes" id="UP000003280">
    <property type="component" value="Unassembled WGS sequence"/>
</dbReference>
<dbReference type="OrthoDB" id="9804865at2"/>